<organism evidence="2 3">
    <name type="scientific">Heliobacterium modesticaldum (strain ATCC 51547 / Ice1)</name>
    <dbReference type="NCBI Taxonomy" id="498761"/>
    <lineage>
        <taxon>Bacteria</taxon>
        <taxon>Bacillati</taxon>
        <taxon>Bacillota</taxon>
        <taxon>Clostridia</taxon>
        <taxon>Eubacteriales</taxon>
        <taxon>Heliobacteriaceae</taxon>
        <taxon>Heliomicrobium</taxon>
    </lineage>
</organism>
<dbReference type="KEGG" id="hmo:HM1_0811"/>
<dbReference type="Proteomes" id="UP000008550">
    <property type="component" value="Chromosome"/>
</dbReference>
<proteinExistence type="predicted"/>
<protein>
    <submittedName>
        <fullName evidence="2">Uncharacterized protein</fullName>
    </submittedName>
</protein>
<dbReference type="AlphaFoldDB" id="B0TB18"/>
<gene>
    <name evidence="2" type="ORF">HM1_0811</name>
</gene>
<accession>B0TB18</accession>
<feature type="compositionally biased region" description="Basic and acidic residues" evidence="1">
    <location>
        <begin position="38"/>
        <end position="54"/>
    </location>
</feature>
<keyword evidence="3" id="KW-1185">Reference proteome</keyword>
<feature type="compositionally biased region" description="Basic and acidic residues" evidence="1">
    <location>
        <begin position="14"/>
        <end position="24"/>
    </location>
</feature>
<dbReference type="EMBL" id="CP000930">
    <property type="protein sequence ID" value="ABZ83745.1"/>
    <property type="molecule type" value="Genomic_DNA"/>
</dbReference>
<sequence length="54" mass="6029">MSSREGVKNVPDAKNPELELKEGLNPDDFEETPNTARVRTEMIVGEKGEERTPS</sequence>
<dbReference type="RefSeq" id="WP_012282268.1">
    <property type="nucleotide sequence ID" value="NC_010337.2"/>
</dbReference>
<reference evidence="2 3" key="1">
    <citation type="journal article" date="2008" name="J. Bacteriol.">
        <title>The genome of Heliobacterium modesticaldum, a phototrophic representative of the Firmicutes containing the simplest photosynthetic apparatus.</title>
        <authorList>
            <person name="Sattley W.M."/>
            <person name="Madigan M.T."/>
            <person name="Swingley W.D."/>
            <person name="Cheung P.C."/>
            <person name="Clocksin K.M."/>
            <person name="Conrad A.L."/>
            <person name="Dejesa L.C."/>
            <person name="Honchak B.M."/>
            <person name="Jung D.O."/>
            <person name="Karbach L.E."/>
            <person name="Kurdoglu A."/>
            <person name="Lahiri S."/>
            <person name="Mastrian S.D."/>
            <person name="Page L.E."/>
            <person name="Taylor H.L."/>
            <person name="Wang Z.T."/>
            <person name="Raymond J."/>
            <person name="Chen M."/>
            <person name="Blankenship R.E."/>
            <person name="Touchman J.W."/>
        </authorList>
    </citation>
    <scope>NUCLEOTIDE SEQUENCE [LARGE SCALE GENOMIC DNA]</scope>
    <source>
        <strain evidence="3">ATCC 51547 / Ice1</strain>
    </source>
</reference>
<evidence type="ECO:0000313" key="3">
    <source>
        <dbReference type="Proteomes" id="UP000008550"/>
    </source>
</evidence>
<dbReference type="HOGENOM" id="CLU_3044080_0_0_9"/>
<evidence type="ECO:0000313" key="2">
    <source>
        <dbReference type="EMBL" id="ABZ83745.1"/>
    </source>
</evidence>
<name>B0TB18_HELMI</name>
<evidence type="ECO:0000256" key="1">
    <source>
        <dbReference type="SAM" id="MobiDB-lite"/>
    </source>
</evidence>
<feature type="region of interest" description="Disordered" evidence="1">
    <location>
        <begin position="1"/>
        <end position="54"/>
    </location>
</feature>